<protein>
    <submittedName>
        <fullName evidence="2">Uncharacterized protein</fullName>
    </submittedName>
</protein>
<dbReference type="EMBL" id="CP144746">
    <property type="protein sequence ID" value="WVZ56587.1"/>
    <property type="molecule type" value="Genomic_DNA"/>
</dbReference>
<reference evidence="2 3" key="1">
    <citation type="submission" date="2024-02" db="EMBL/GenBank/DDBJ databases">
        <title>High-quality chromosome-scale genome assembly of Pensacola bahiagrass (Paspalum notatum Flugge var. saurae).</title>
        <authorList>
            <person name="Vega J.M."/>
            <person name="Podio M."/>
            <person name="Orjuela J."/>
            <person name="Siena L.A."/>
            <person name="Pessino S.C."/>
            <person name="Combes M.C."/>
            <person name="Mariac C."/>
            <person name="Albertini E."/>
            <person name="Pupilli F."/>
            <person name="Ortiz J.P.A."/>
            <person name="Leblanc O."/>
        </authorList>
    </citation>
    <scope>NUCLEOTIDE SEQUENCE [LARGE SCALE GENOMIC DNA]</scope>
    <source>
        <strain evidence="2">R1</strain>
        <tissue evidence="2">Leaf</tissue>
    </source>
</reference>
<organism evidence="2 3">
    <name type="scientific">Paspalum notatum var. saurae</name>
    <dbReference type="NCBI Taxonomy" id="547442"/>
    <lineage>
        <taxon>Eukaryota</taxon>
        <taxon>Viridiplantae</taxon>
        <taxon>Streptophyta</taxon>
        <taxon>Embryophyta</taxon>
        <taxon>Tracheophyta</taxon>
        <taxon>Spermatophyta</taxon>
        <taxon>Magnoliopsida</taxon>
        <taxon>Liliopsida</taxon>
        <taxon>Poales</taxon>
        <taxon>Poaceae</taxon>
        <taxon>PACMAD clade</taxon>
        <taxon>Panicoideae</taxon>
        <taxon>Andropogonodae</taxon>
        <taxon>Paspaleae</taxon>
        <taxon>Paspalinae</taxon>
        <taxon>Paspalum</taxon>
    </lineage>
</organism>
<dbReference type="AlphaFoldDB" id="A0AAQ3Q0Y7"/>
<feature type="region of interest" description="Disordered" evidence="1">
    <location>
        <begin position="106"/>
        <end position="130"/>
    </location>
</feature>
<accession>A0AAQ3Q0Y7</accession>
<evidence type="ECO:0000256" key="1">
    <source>
        <dbReference type="SAM" id="MobiDB-lite"/>
    </source>
</evidence>
<evidence type="ECO:0000313" key="3">
    <source>
        <dbReference type="Proteomes" id="UP001341281"/>
    </source>
</evidence>
<proteinExistence type="predicted"/>
<evidence type="ECO:0000313" key="2">
    <source>
        <dbReference type="EMBL" id="WVZ56587.1"/>
    </source>
</evidence>
<dbReference type="Proteomes" id="UP001341281">
    <property type="component" value="Chromosome 02"/>
</dbReference>
<keyword evidence="3" id="KW-1185">Reference proteome</keyword>
<feature type="region of interest" description="Disordered" evidence="1">
    <location>
        <begin position="68"/>
        <end position="94"/>
    </location>
</feature>
<gene>
    <name evidence="2" type="ORF">U9M48_007092</name>
</gene>
<name>A0AAQ3Q0Y7_PASNO</name>
<sequence length="212" mass="21859">MFLLLLQVRVEDLVPRVGHPGHAPVDAVGVGGRVGPLRGGQQLAAGLGVDGDVRVDAVLRELRHVEQRDGHPHPGQHAGHHLHHPPVRAAAPVSPPLDGPRLVVAPDAAGPAPPVLAPQVRGGDGREEDAGAGGGLDVGVHPVGPCLEAQVEGDPRVQLLVPVVAAERTPHRLDPAARHPPHVAVEHQDVRALPVLGVQLDGVHVQHAAVGA</sequence>